<organism evidence="1 2">
    <name type="scientific">Sphingobium yanoikuyae</name>
    <name type="common">Sphingomonas yanoikuyae</name>
    <dbReference type="NCBI Taxonomy" id="13690"/>
    <lineage>
        <taxon>Bacteria</taxon>
        <taxon>Pseudomonadati</taxon>
        <taxon>Pseudomonadota</taxon>
        <taxon>Alphaproteobacteria</taxon>
        <taxon>Sphingomonadales</taxon>
        <taxon>Sphingomonadaceae</taxon>
        <taxon>Sphingobium</taxon>
    </lineage>
</organism>
<accession>A0AA42WV45</accession>
<reference evidence="1" key="1">
    <citation type="submission" date="2022-09" db="EMBL/GenBank/DDBJ databases">
        <title>Intensive care unit water sources are persistently colonized with multi-drug resistant bacteria and are the site of extensive horizontal gene transfer of antibiotic resistance genes.</title>
        <authorList>
            <person name="Diorio-Toth L."/>
        </authorList>
    </citation>
    <scope>NUCLEOTIDE SEQUENCE</scope>
    <source>
        <strain evidence="1">GD03659</strain>
    </source>
</reference>
<dbReference type="RefSeq" id="WP_157228580.1">
    <property type="nucleotide sequence ID" value="NZ_JAOCKX010000009.1"/>
</dbReference>
<comment type="caution">
    <text evidence="1">The sequence shown here is derived from an EMBL/GenBank/DDBJ whole genome shotgun (WGS) entry which is preliminary data.</text>
</comment>
<gene>
    <name evidence="1" type="ORF">N5J77_08750</name>
</gene>
<evidence type="ECO:0000313" key="1">
    <source>
        <dbReference type="EMBL" id="MDH2131208.1"/>
    </source>
</evidence>
<name>A0AA42WV45_SPHYA</name>
<sequence length="92" mass="10243">MITSELDRLVDLIVNILKTEHGVRRAITPKSQLCNDLGVCDDDIDDVMLDALRHISRRPLMVGEPGSEDVVFDPQLTVEGLAQFILEKCPKA</sequence>
<evidence type="ECO:0000313" key="2">
    <source>
        <dbReference type="Proteomes" id="UP001162318"/>
    </source>
</evidence>
<protein>
    <submittedName>
        <fullName evidence="1">Uncharacterized protein</fullName>
    </submittedName>
</protein>
<dbReference type="AlphaFoldDB" id="A0AA42WV45"/>
<dbReference type="Proteomes" id="UP001162318">
    <property type="component" value="Unassembled WGS sequence"/>
</dbReference>
<dbReference type="EMBL" id="JAOCKX010000009">
    <property type="protein sequence ID" value="MDH2131208.1"/>
    <property type="molecule type" value="Genomic_DNA"/>
</dbReference>
<proteinExistence type="predicted"/>